<dbReference type="AlphaFoldDB" id="A0A9R0Z826"/>
<evidence type="ECO:0000313" key="1">
    <source>
        <dbReference type="EMBL" id="VAI72253.1"/>
    </source>
</evidence>
<accession>A0A9R0Z826</accession>
<sequence>MGSGSFLKVLAKNFDVLAGYGLLPLPFPSPFLALVQGCILARRLVHWSISLGGFIVAAVSSCHGSAVHVVSLVGCAWGLGFVAKMCENLGAVDS</sequence>
<reference evidence="1 2" key="1">
    <citation type="submission" date="2017-09" db="EMBL/GenBank/DDBJ databases">
        <authorList>
            <consortium name="International Durum Wheat Genome Sequencing Consortium (IDWGSC)"/>
            <person name="Milanesi L."/>
        </authorList>
    </citation>
    <scope>NUCLEOTIDE SEQUENCE [LARGE SCALE GENOMIC DNA]</scope>
    <source>
        <strain evidence="2">cv. Svevo</strain>
    </source>
</reference>
<dbReference type="Proteomes" id="UP000324705">
    <property type="component" value="Chromosome 7A"/>
</dbReference>
<organism evidence="1 2">
    <name type="scientific">Triticum turgidum subsp. durum</name>
    <name type="common">Durum wheat</name>
    <name type="synonym">Triticum durum</name>
    <dbReference type="NCBI Taxonomy" id="4567"/>
    <lineage>
        <taxon>Eukaryota</taxon>
        <taxon>Viridiplantae</taxon>
        <taxon>Streptophyta</taxon>
        <taxon>Embryophyta</taxon>
        <taxon>Tracheophyta</taxon>
        <taxon>Spermatophyta</taxon>
        <taxon>Magnoliopsida</taxon>
        <taxon>Liliopsida</taxon>
        <taxon>Poales</taxon>
        <taxon>Poaceae</taxon>
        <taxon>BOP clade</taxon>
        <taxon>Pooideae</taxon>
        <taxon>Triticodae</taxon>
        <taxon>Triticeae</taxon>
        <taxon>Triticinae</taxon>
        <taxon>Triticum</taxon>
    </lineage>
</organism>
<name>A0A9R0Z826_TRITD</name>
<dbReference type="EMBL" id="LT934123">
    <property type="protein sequence ID" value="VAI72253.1"/>
    <property type="molecule type" value="Genomic_DNA"/>
</dbReference>
<dbReference type="Gramene" id="TRITD7Av1G060160.4">
    <property type="protein sequence ID" value="TRITD7Av1G060160.4"/>
    <property type="gene ID" value="TRITD7Av1G060160"/>
</dbReference>
<proteinExistence type="predicted"/>
<protein>
    <submittedName>
        <fullName evidence="1">Uncharacterized protein</fullName>
    </submittedName>
</protein>
<evidence type="ECO:0000313" key="2">
    <source>
        <dbReference type="Proteomes" id="UP000324705"/>
    </source>
</evidence>
<gene>
    <name evidence="1" type="ORF">TRITD_7Av1G060160</name>
</gene>
<keyword evidence="2" id="KW-1185">Reference proteome</keyword>